<sequence length="156" mass="17342">MSDHTSKRGAISQTREDERTPNRLNAIKNADNPRHDAITLIHTGNTRASAFIRSVGRSVAPPFAREHFRTSTKLRERARGELGMRDVSAVTAGEPQNCATVANLFSSLLKTRRAEELHCAVFSHEQSSCRQSQNPRHRATAASARNQKVSNQLRAE</sequence>
<feature type="compositionally biased region" description="Polar residues" evidence="1">
    <location>
        <begin position="143"/>
        <end position="156"/>
    </location>
</feature>
<gene>
    <name evidence="2" type="ORF">X777_06291</name>
</gene>
<evidence type="ECO:0000256" key="1">
    <source>
        <dbReference type="SAM" id="MobiDB-lite"/>
    </source>
</evidence>
<keyword evidence="3" id="KW-1185">Reference proteome</keyword>
<protein>
    <submittedName>
        <fullName evidence="2">Uncharacterized protein</fullName>
    </submittedName>
</protein>
<proteinExistence type="predicted"/>
<reference evidence="2 3" key="1">
    <citation type="journal article" date="2014" name="Curr. Biol.">
        <title>The genome of the clonal raider ant Cerapachys biroi.</title>
        <authorList>
            <person name="Oxley P.R."/>
            <person name="Ji L."/>
            <person name="Fetter-Pruneda I."/>
            <person name="McKenzie S.K."/>
            <person name="Li C."/>
            <person name="Hu H."/>
            <person name="Zhang G."/>
            <person name="Kronauer D.J."/>
        </authorList>
    </citation>
    <scope>NUCLEOTIDE SEQUENCE [LARGE SCALE GENOMIC DNA]</scope>
</reference>
<evidence type="ECO:0000313" key="3">
    <source>
        <dbReference type="Proteomes" id="UP000053097"/>
    </source>
</evidence>
<dbReference type="Proteomes" id="UP000053097">
    <property type="component" value="Unassembled WGS sequence"/>
</dbReference>
<name>A0A026WAT7_OOCBI</name>
<dbReference type="AlphaFoldDB" id="A0A026WAT7"/>
<dbReference type="EMBL" id="KK107293">
    <property type="protein sequence ID" value="EZA53212.1"/>
    <property type="molecule type" value="Genomic_DNA"/>
</dbReference>
<evidence type="ECO:0000313" key="2">
    <source>
        <dbReference type="EMBL" id="EZA53212.1"/>
    </source>
</evidence>
<organism evidence="2 3">
    <name type="scientific">Ooceraea biroi</name>
    <name type="common">Clonal raider ant</name>
    <name type="synonym">Cerapachys biroi</name>
    <dbReference type="NCBI Taxonomy" id="2015173"/>
    <lineage>
        <taxon>Eukaryota</taxon>
        <taxon>Metazoa</taxon>
        <taxon>Ecdysozoa</taxon>
        <taxon>Arthropoda</taxon>
        <taxon>Hexapoda</taxon>
        <taxon>Insecta</taxon>
        <taxon>Pterygota</taxon>
        <taxon>Neoptera</taxon>
        <taxon>Endopterygota</taxon>
        <taxon>Hymenoptera</taxon>
        <taxon>Apocrita</taxon>
        <taxon>Aculeata</taxon>
        <taxon>Formicoidea</taxon>
        <taxon>Formicidae</taxon>
        <taxon>Dorylinae</taxon>
        <taxon>Ooceraea</taxon>
    </lineage>
</organism>
<feature type="region of interest" description="Disordered" evidence="1">
    <location>
        <begin position="125"/>
        <end position="156"/>
    </location>
</feature>
<accession>A0A026WAT7</accession>
<feature type="region of interest" description="Disordered" evidence="1">
    <location>
        <begin position="1"/>
        <end position="29"/>
    </location>
</feature>
<feature type="compositionally biased region" description="Polar residues" evidence="1">
    <location>
        <begin position="125"/>
        <end position="134"/>
    </location>
</feature>